<dbReference type="NCBIfam" id="NF040563">
    <property type="entry name" value="guided_IscB"/>
    <property type="match status" value="1"/>
</dbReference>
<dbReference type="SMART" id="SM00507">
    <property type="entry name" value="HNHc"/>
    <property type="match status" value="1"/>
</dbReference>
<organism evidence="2 3">
    <name type="scientific">Desulfofundulus australicus DSM 11792</name>
    <dbReference type="NCBI Taxonomy" id="1121425"/>
    <lineage>
        <taxon>Bacteria</taxon>
        <taxon>Bacillati</taxon>
        <taxon>Bacillota</taxon>
        <taxon>Clostridia</taxon>
        <taxon>Eubacteriales</taxon>
        <taxon>Peptococcaceae</taxon>
        <taxon>Desulfofundulus</taxon>
    </lineage>
</organism>
<dbReference type="PANTHER" id="PTHR33877">
    <property type="entry name" value="SLL1193 PROTEIN"/>
    <property type="match status" value="1"/>
</dbReference>
<accession>A0A1M5E535</accession>
<gene>
    <name evidence="2" type="ORF">SAMN02745218_02991</name>
</gene>
<dbReference type="InterPro" id="IPR003615">
    <property type="entry name" value="HNH_nuc"/>
</dbReference>
<dbReference type="InterPro" id="IPR002711">
    <property type="entry name" value="HNH"/>
</dbReference>
<dbReference type="AlphaFoldDB" id="A0A1M5E535"/>
<dbReference type="OrthoDB" id="9779761at2"/>
<evidence type="ECO:0000313" key="2">
    <source>
        <dbReference type="EMBL" id="SHF74347.1"/>
    </source>
</evidence>
<dbReference type="Proteomes" id="UP000184196">
    <property type="component" value="Unassembled WGS sequence"/>
</dbReference>
<dbReference type="Pfam" id="PF01844">
    <property type="entry name" value="HNH"/>
    <property type="match status" value="1"/>
</dbReference>
<dbReference type="InterPro" id="IPR047693">
    <property type="entry name" value="RNA-guided_IscB-like"/>
</dbReference>
<dbReference type="Pfam" id="PF14239">
    <property type="entry name" value="RRXRR"/>
    <property type="match status" value="1"/>
</dbReference>
<reference evidence="3" key="1">
    <citation type="submission" date="2016-11" db="EMBL/GenBank/DDBJ databases">
        <authorList>
            <person name="Varghese N."/>
            <person name="Submissions S."/>
        </authorList>
    </citation>
    <scope>NUCLEOTIDE SEQUENCE [LARGE SCALE GENOMIC DNA]</scope>
    <source>
        <strain evidence="3">DSM 11792</strain>
    </source>
</reference>
<dbReference type="GO" id="GO:0008270">
    <property type="term" value="F:zinc ion binding"/>
    <property type="evidence" value="ECO:0007669"/>
    <property type="project" value="InterPro"/>
</dbReference>
<dbReference type="InterPro" id="IPR025938">
    <property type="entry name" value="RRXRR_dom"/>
</dbReference>
<sequence length="444" mass="50175">MRTAKDYETQNRVFVLDKHHRPLMPCHPARARELLRKGKAVVHKLYPFTIRLKDKTGGATGPLRLKIDPGSKTTGLAIIRESDGYILWAADLHHKQFVTVNKDGKPVTVVGKRASLRRSRRSRKTRYRPRRINNRRRSEGWLPPTVRAKADCVLGWVEKLLRLCPITAISIETARFDTQKLQNPEISGVEYQQGTLFGYEVREYLLAKYGRECQYCHGKSKDPVLEIDHIVPRSRGGSDRVSNLTLACRTCNLDKGNKTAEEYGHPEVQAEAKKPLKDAAHVNAARWYIWERLKAISSASGLELEMGTGGRTKHNRTIQGLPKAHYLDAACVGASTPELKNTYIKPLEIRAVGRGNRRMARVDAYGFPKGHRSRKKVHFGFQTGDIVKAIVTKGKYSGVYKGTVAVRASGYFDIKDVHGKVIVQGINYKYMRLLQRADGYTYAI</sequence>
<protein>
    <submittedName>
        <fullName evidence="2">HNH endonuclease</fullName>
    </submittedName>
</protein>
<keyword evidence="2" id="KW-0540">Nuclease</keyword>
<keyword evidence="3" id="KW-1185">Reference proteome</keyword>
<evidence type="ECO:0000313" key="3">
    <source>
        <dbReference type="Proteomes" id="UP000184196"/>
    </source>
</evidence>
<dbReference type="RefSeq" id="WP_073167738.1">
    <property type="nucleotide sequence ID" value="NZ_FQUW01000064.1"/>
</dbReference>
<keyword evidence="2" id="KW-0378">Hydrolase</keyword>
<evidence type="ECO:0000259" key="1">
    <source>
        <dbReference type="SMART" id="SM00507"/>
    </source>
</evidence>
<feature type="domain" description="HNH nuclease" evidence="1">
    <location>
        <begin position="200"/>
        <end position="253"/>
    </location>
</feature>
<keyword evidence="2" id="KW-0255">Endonuclease</keyword>
<name>A0A1M5E535_9FIRM</name>
<dbReference type="Gene3D" id="1.10.30.50">
    <property type="match status" value="1"/>
</dbReference>
<dbReference type="EMBL" id="FQUW01000064">
    <property type="protein sequence ID" value="SHF74347.1"/>
    <property type="molecule type" value="Genomic_DNA"/>
</dbReference>
<dbReference type="InterPro" id="IPR052892">
    <property type="entry name" value="NA-targeting_endonuclease"/>
</dbReference>
<dbReference type="GO" id="GO:0003676">
    <property type="term" value="F:nucleic acid binding"/>
    <property type="evidence" value="ECO:0007669"/>
    <property type="project" value="InterPro"/>
</dbReference>
<dbReference type="GO" id="GO:0004519">
    <property type="term" value="F:endonuclease activity"/>
    <property type="evidence" value="ECO:0007669"/>
    <property type="project" value="UniProtKB-KW"/>
</dbReference>
<dbReference type="CDD" id="cd00085">
    <property type="entry name" value="HNHc"/>
    <property type="match status" value="1"/>
</dbReference>
<proteinExistence type="predicted"/>
<dbReference type="PANTHER" id="PTHR33877:SF2">
    <property type="entry name" value="OS07G0170200 PROTEIN"/>
    <property type="match status" value="1"/>
</dbReference>